<feature type="modified residue" description="Phosphohistidine" evidence="1">
    <location>
        <position position="58"/>
    </location>
</feature>
<accession>A0A2T1FV12</accession>
<dbReference type="Pfam" id="PF01627">
    <property type="entry name" value="Hpt"/>
    <property type="match status" value="1"/>
</dbReference>
<dbReference type="InterPro" id="IPR036641">
    <property type="entry name" value="HPT_dom_sf"/>
</dbReference>
<dbReference type="Proteomes" id="UP000238937">
    <property type="component" value="Unassembled WGS sequence"/>
</dbReference>
<sequence>MNDLIDIDWEQLHQVSEDDPEFELELLNMLAEDVKVHITDLRQAVIDRDVVAIAHEAHYIKGASANVGIVSITALAKQIEQLAKEQPTANTAPLVEQMEIDLGRLETYLASKN</sequence>
<proteinExistence type="predicted"/>
<dbReference type="Gene3D" id="1.20.120.160">
    <property type="entry name" value="HPT domain"/>
    <property type="match status" value="1"/>
</dbReference>
<dbReference type="OrthoDB" id="573506at2"/>
<dbReference type="PROSITE" id="PS50894">
    <property type="entry name" value="HPT"/>
    <property type="match status" value="1"/>
</dbReference>
<evidence type="ECO:0000313" key="3">
    <source>
        <dbReference type="EMBL" id="PSB48835.1"/>
    </source>
</evidence>
<reference evidence="3 4" key="1">
    <citation type="submission" date="2018-03" db="EMBL/GenBank/DDBJ databases">
        <title>The ancient ancestry and fast evolution of plastids.</title>
        <authorList>
            <person name="Moore K.R."/>
            <person name="Magnabosco C."/>
            <person name="Momper L."/>
            <person name="Gold D.A."/>
            <person name="Bosak T."/>
            <person name="Fournier G.P."/>
        </authorList>
    </citation>
    <scope>NUCLEOTIDE SEQUENCE [LARGE SCALE GENOMIC DNA]</scope>
    <source>
        <strain evidence="3 4">CCALA 037</strain>
    </source>
</reference>
<dbReference type="SMART" id="SM00073">
    <property type="entry name" value="HPT"/>
    <property type="match status" value="1"/>
</dbReference>
<dbReference type="EMBL" id="PVWO01000435">
    <property type="protein sequence ID" value="PSB48835.1"/>
    <property type="molecule type" value="Genomic_DNA"/>
</dbReference>
<dbReference type="RefSeq" id="WP_106310720.1">
    <property type="nucleotide sequence ID" value="NZ_PVWO01000435.1"/>
</dbReference>
<dbReference type="SUPFAM" id="SSF47226">
    <property type="entry name" value="Histidine-containing phosphotransfer domain, HPT domain"/>
    <property type="match status" value="1"/>
</dbReference>
<comment type="caution">
    <text evidence="3">The sequence shown here is derived from an EMBL/GenBank/DDBJ whole genome shotgun (WGS) entry which is preliminary data.</text>
</comment>
<name>A0A2T1FV12_9CYAN</name>
<gene>
    <name evidence="3" type="ORF">C7B77_23675</name>
</gene>
<protein>
    <recommendedName>
        <fullName evidence="2">HPt domain-containing protein</fullName>
    </recommendedName>
</protein>
<dbReference type="AlphaFoldDB" id="A0A2T1FV12"/>
<organism evidence="3 4">
    <name type="scientific">Chamaesiphon polymorphus CCALA 037</name>
    <dbReference type="NCBI Taxonomy" id="2107692"/>
    <lineage>
        <taxon>Bacteria</taxon>
        <taxon>Bacillati</taxon>
        <taxon>Cyanobacteriota</taxon>
        <taxon>Cyanophyceae</taxon>
        <taxon>Gomontiellales</taxon>
        <taxon>Chamaesiphonaceae</taxon>
        <taxon>Chamaesiphon</taxon>
    </lineage>
</organism>
<keyword evidence="4" id="KW-1185">Reference proteome</keyword>
<evidence type="ECO:0000259" key="2">
    <source>
        <dbReference type="PROSITE" id="PS50894"/>
    </source>
</evidence>
<evidence type="ECO:0000256" key="1">
    <source>
        <dbReference type="PROSITE-ProRule" id="PRU00110"/>
    </source>
</evidence>
<feature type="domain" description="HPt" evidence="2">
    <location>
        <begin position="19"/>
        <end position="112"/>
    </location>
</feature>
<dbReference type="GO" id="GO:0000160">
    <property type="term" value="P:phosphorelay signal transduction system"/>
    <property type="evidence" value="ECO:0007669"/>
    <property type="project" value="InterPro"/>
</dbReference>
<keyword evidence="1" id="KW-0597">Phosphoprotein</keyword>
<evidence type="ECO:0000313" key="4">
    <source>
        <dbReference type="Proteomes" id="UP000238937"/>
    </source>
</evidence>
<dbReference type="InterPro" id="IPR008207">
    <property type="entry name" value="Sig_transdc_His_kin_Hpt_dom"/>
</dbReference>